<sequence>MYPGDTNVSPVEEPPAYEPTKEKQTQEVLDYSDYAWKRLDEEEHQQFSPGSNGTAKIL</sequence>
<keyword evidence="3" id="KW-1185">Reference proteome</keyword>
<protein>
    <submittedName>
        <fullName evidence="2">Uncharacterized protein</fullName>
    </submittedName>
</protein>
<dbReference type="EMBL" id="KN557284">
    <property type="protein sequence ID" value="KHJ87663.1"/>
    <property type="molecule type" value="Genomic_DNA"/>
</dbReference>
<accession>A0A0B1SQV7</accession>
<organism evidence="2 3">
    <name type="scientific">Oesophagostomum dentatum</name>
    <name type="common">Nodular worm</name>
    <dbReference type="NCBI Taxonomy" id="61180"/>
    <lineage>
        <taxon>Eukaryota</taxon>
        <taxon>Metazoa</taxon>
        <taxon>Ecdysozoa</taxon>
        <taxon>Nematoda</taxon>
        <taxon>Chromadorea</taxon>
        <taxon>Rhabditida</taxon>
        <taxon>Rhabditina</taxon>
        <taxon>Rhabditomorpha</taxon>
        <taxon>Strongyloidea</taxon>
        <taxon>Strongylidae</taxon>
        <taxon>Oesophagostomum</taxon>
    </lineage>
</organism>
<proteinExistence type="predicted"/>
<name>A0A0B1SQV7_OESDE</name>
<evidence type="ECO:0000313" key="2">
    <source>
        <dbReference type="EMBL" id="KHJ87663.1"/>
    </source>
</evidence>
<evidence type="ECO:0000313" key="3">
    <source>
        <dbReference type="Proteomes" id="UP000053660"/>
    </source>
</evidence>
<gene>
    <name evidence="2" type="ORF">OESDEN_12554</name>
</gene>
<feature type="region of interest" description="Disordered" evidence="1">
    <location>
        <begin position="1"/>
        <end position="28"/>
    </location>
</feature>
<dbReference type="Proteomes" id="UP000053660">
    <property type="component" value="Unassembled WGS sequence"/>
</dbReference>
<evidence type="ECO:0000256" key="1">
    <source>
        <dbReference type="SAM" id="MobiDB-lite"/>
    </source>
</evidence>
<reference evidence="2 3" key="1">
    <citation type="submission" date="2014-03" db="EMBL/GenBank/DDBJ databases">
        <title>Draft genome of the hookworm Oesophagostomum dentatum.</title>
        <authorList>
            <person name="Mitreva M."/>
        </authorList>
    </citation>
    <scope>NUCLEOTIDE SEQUENCE [LARGE SCALE GENOMIC DNA]</scope>
    <source>
        <strain evidence="2 3">OD-Hann</strain>
    </source>
</reference>
<dbReference type="AlphaFoldDB" id="A0A0B1SQV7"/>